<dbReference type="InterPro" id="IPR012506">
    <property type="entry name" value="TMEM86B-like"/>
</dbReference>
<proteinExistence type="inferred from homology"/>
<dbReference type="EMBL" id="QTTQ01000010">
    <property type="protein sequence ID" value="REE82170.1"/>
    <property type="molecule type" value="Genomic_DNA"/>
</dbReference>
<comment type="subcellular location">
    <subcellularLocation>
        <location evidence="1">Membrane</location>
        <topology evidence="1">Multi-pass membrane protein</topology>
    </subcellularLocation>
</comment>
<evidence type="ECO:0000256" key="2">
    <source>
        <dbReference type="ARBA" id="ARBA00007375"/>
    </source>
</evidence>
<keyword evidence="4 6" id="KW-1133">Transmembrane helix</keyword>
<feature type="transmembrane region" description="Helical" evidence="6">
    <location>
        <begin position="5"/>
        <end position="23"/>
    </location>
</feature>
<dbReference type="RefSeq" id="WP_115880098.1">
    <property type="nucleotide sequence ID" value="NZ_QTTQ01000010.1"/>
</dbReference>
<keyword evidence="8" id="KW-1185">Reference proteome</keyword>
<evidence type="ECO:0000256" key="1">
    <source>
        <dbReference type="ARBA" id="ARBA00004141"/>
    </source>
</evidence>
<feature type="transmembrane region" description="Helical" evidence="6">
    <location>
        <begin position="187"/>
        <end position="207"/>
    </location>
</feature>
<comment type="caution">
    <text evidence="7">The sequence shown here is derived from an EMBL/GenBank/DDBJ whole genome shotgun (WGS) entry which is preliminary data.</text>
</comment>
<organism evidence="7 8">
    <name type="scientific">Lutibacter oceani</name>
    <dbReference type="NCBI Taxonomy" id="1853311"/>
    <lineage>
        <taxon>Bacteria</taxon>
        <taxon>Pseudomonadati</taxon>
        <taxon>Bacteroidota</taxon>
        <taxon>Flavobacteriia</taxon>
        <taxon>Flavobacteriales</taxon>
        <taxon>Flavobacteriaceae</taxon>
        <taxon>Lutibacter</taxon>
    </lineage>
</organism>
<dbReference type="GO" id="GO:0016020">
    <property type="term" value="C:membrane"/>
    <property type="evidence" value="ECO:0007669"/>
    <property type="project" value="UniProtKB-SubCell"/>
</dbReference>
<comment type="similarity">
    <text evidence="2">Belongs to the TMEM86 family.</text>
</comment>
<dbReference type="OrthoDB" id="5651790at2"/>
<evidence type="ECO:0000256" key="4">
    <source>
        <dbReference type="ARBA" id="ARBA00022989"/>
    </source>
</evidence>
<evidence type="ECO:0000256" key="5">
    <source>
        <dbReference type="ARBA" id="ARBA00023136"/>
    </source>
</evidence>
<dbReference type="PANTHER" id="PTHR31885">
    <property type="entry name" value="GH04784P"/>
    <property type="match status" value="1"/>
</dbReference>
<evidence type="ECO:0000256" key="3">
    <source>
        <dbReference type="ARBA" id="ARBA00022692"/>
    </source>
</evidence>
<name>A0A3D9RQH9_9FLAO</name>
<dbReference type="Proteomes" id="UP000256429">
    <property type="component" value="Unassembled WGS sequence"/>
</dbReference>
<keyword evidence="3 6" id="KW-0812">Transmembrane</keyword>
<sequence length="218" mass="24996">MIKKIAFLVFVLVSILDIVGIIFKVPDLIFIFKPFILLSLLFLYSSSVFVINKWYLLALIFSFFGDVFLLYSGQTLFIMGLVSFLITHFIFISIVLRRIQKTSFLKIISSVIPFSLVFLILIFGLKDALNEMLIPVIIYGLTISTFGTVSLIDFQNRKTKKSFLMLVGAIVFMISDSVLAINKFYNATHLFEITIMITYIIAQYLIYRSMVLEEKGNN</sequence>
<dbReference type="GO" id="GO:0016787">
    <property type="term" value="F:hydrolase activity"/>
    <property type="evidence" value="ECO:0007669"/>
    <property type="project" value="TreeGrafter"/>
</dbReference>
<evidence type="ECO:0000313" key="7">
    <source>
        <dbReference type="EMBL" id="REE82170.1"/>
    </source>
</evidence>
<feature type="transmembrane region" description="Helical" evidence="6">
    <location>
        <begin position="54"/>
        <end position="71"/>
    </location>
</feature>
<feature type="transmembrane region" description="Helical" evidence="6">
    <location>
        <begin position="103"/>
        <end position="126"/>
    </location>
</feature>
<feature type="transmembrane region" description="Helical" evidence="6">
    <location>
        <begin position="29"/>
        <end position="47"/>
    </location>
</feature>
<gene>
    <name evidence="7" type="ORF">BX611_1716</name>
</gene>
<accession>A0A3D9RQH9</accession>
<dbReference type="PANTHER" id="PTHR31885:SF6">
    <property type="entry name" value="GH04784P"/>
    <property type="match status" value="1"/>
</dbReference>
<feature type="transmembrane region" description="Helical" evidence="6">
    <location>
        <begin position="163"/>
        <end position="181"/>
    </location>
</feature>
<evidence type="ECO:0000256" key="6">
    <source>
        <dbReference type="SAM" id="Phobius"/>
    </source>
</evidence>
<reference evidence="7 8" key="1">
    <citation type="submission" date="2018-08" db="EMBL/GenBank/DDBJ databases">
        <title>Genomic Encyclopedia of Type Strains, Phase III (KMG-III): the genomes of soil and plant-associated and newly described type strains.</title>
        <authorList>
            <person name="Whitman W."/>
        </authorList>
    </citation>
    <scope>NUCLEOTIDE SEQUENCE [LARGE SCALE GENOMIC DNA]</scope>
    <source>
        <strain evidence="7 8">325-5</strain>
    </source>
</reference>
<keyword evidence="5 6" id="KW-0472">Membrane</keyword>
<feature type="transmembrane region" description="Helical" evidence="6">
    <location>
        <begin position="132"/>
        <end position="151"/>
    </location>
</feature>
<evidence type="ECO:0000313" key="8">
    <source>
        <dbReference type="Proteomes" id="UP000256429"/>
    </source>
</evidence>
<dbReference type="Pfam" id="PF07947">
    <property type="entry name" value="YhhN"/>
    <property type="match status" value="1"/>
</dbReference>
<protein>
    <submittedName>
        <fullName evidence="7">Putative membrane protein YhhN</fullName>
    </submittedName>
</protein>
<feature type="transmembrane region" description="Helical" evidence="6">
    <location>
        <begin position="77"/>
        <end position="96"/>
    </location>
</feature>
<dbReference type="AlphaFoldDB" id="A0A3D9RQH9"/>